<evidence type="ECO:0000313" key="5">
    <source>
        <dbReference type="Proteomes" id="UP001165586"/>
    </source>
</evidence>
<evidence type="ECO:0000313" key="4">
    <source>
        <dbReference type="EMBL" id="MCS5732419.1"/>
    </source>
</evidence>
<evidence type="ECO:0000256" key="1">
    <source>
        <dbReference type="ARBA" id="ARBA00006525"/>
    </source>
</evidence>
<accession>A0ABT2H014</accession>
<dbReference type="PANTHER" id="PTHR43022:SF1">
    <property type="entry name" value="PROTEIN SMF"/>
    <property type="match status" value="1"/>
</dbReference>
<dbReference type="RefSeq" id="WP_259537036.1">
    <property type="nucleotide sequence ID" value="NZ_JANLCJ010000001.1"/>
</dbReference>
<dbReference type="InterPro" id="IPR003488">
    <property type="entry name" value="DprA"/>
</dbReference>
<dbReference type="Gene3D" id="3.40.50.450">
    <property type="match status" value="1"/>
</dbReference>
<sequence length="324" mass="33895">MTGEQHAVQSTRTDLTPTTGGIHNPIEAIRRAACAPRRHSDDTIARAAWSVIIHPGDTEAGAFIAEHGATRALELVVKTTTPSAPDQLARLAGTQYNAARVARRLDLTETLGFAIITPEDDEWPDRLTALGEGLPLLLWCDGDPSALNREHATAIAGSRAATPYGEHAAMTLTSDLVREGHAIITGAAYGIDGAATRSTLAEEGTAVAVLAGGVDRPYPAGHHDLIARVAANGGAVISELPPTTTPTRWRFLQRNRIIAALGQRLIIVEAGTRSGALNTAAHATQAGTPVYAVPGPITSSASAGCHVLIRENKARLLTNAAELL</sequence>
<comment type="similarity">
    <text evidence="1">Belongs to the DprA/Smf family.</text>
</comment>
<dbReference type="SUPFAM" id="SSF102405">
    <property type="entry name" value="MCP/YpsA-like"/>
    <property type="match status" value="1"/>
</dbReference>
<evidence type="ECO:0000259" key="3">
    <source>
        <dbReference type="Pfam" id="PF02481"/>
    </source>
</evidence>
<dbReference type="NCBIfam" id="TIGR00732">
    <property type="entry name" value="dprA"/>
    <property type="match status" value="1"/>
</dbReference>
<dbReference type="EMBL" id="JANLCJ010000001">
    <property type="protein sequence ID" value="MCS5732419.1"/>
    <property type="molecule type" value="Genomic_DNA"/>
</dbReference>
<dbReference type="Proteomes" id="UP001165586">
    <property type="component" value="Unassembled WGS sequence"/>
</dbReference>
<dbReference type="Pfam" id="PF02481">
    <property type="entry name" value="DNA_processg_A"/>
    <property type="match status" value="1"/>
</dbReference>
<feature type="region of interest" description="Disordered" evidence="2">
    <location>
        <begin position="1"/>
        <end position="22"/>
    </location>
</feature>
<dbReference type="PANTHER" id="PTHR43022">
    <property type="entry name" value="PROTEIN SMF"/>
    <property type="match status" value="1"/>
</dbReference>
<feature type="compositionally biased region" description="Polar residues" evidence="2">
    <location>
        <begin position="7"/>
        <end position="21"/>
    </location>
</feature>
<gene>
    <name evidence="4" type="primary">dprA</name>
    <name evidence="4" type="ORF">N1032_01505</name>
</gene>
<organism evidence="4 5">
    <name type="scientific">Herbiconiux daphne</name>
    <dbReference type="NCBI Taxonomy" id="2970914"/>
    <lineage>
        <taxon>Bacteria</taxon>
        <taxon>Bacillati</taxon>
        <taxon>Actinomycetota</taxon>
        <taxon>Actinomycetes</taxon>
        <taxon>Micrococcales</taxon>
        <taxon>Microbacteriaceae</taxon>
        <taxon>Herbiconiux</taxon>
    </lineage>
</organism>
<proteinExistence type="inferred from homology"/>
<evidence type="ECO:0000256" key="2">
    <source>
        <dbReference type="SAM" id="MobiDB-lite"/>
    </source>
</evidence>
<dbReference type="InterPro" id="IPR057666">
    <property type="entry name" value="DrpA_SLOG"/>
</dbReference>
<name>A0ABT2H014_9MICO</name>
<keyword evidence="5" id="KW-1185">Reference proteome</keyword>
<protein>
    <submittedName>
        <fullName evidence="4">DNA-processing protein DprA</fullName>
    </submittedName>
</protein>
<comment type="caution">
    <text evidence="4">The sequence shown here is derived from an EMBL/GenBank/DDBJ whole genome shotgun (WGS) entry which is preliminary data.</text>
</comment>
<reference evidence="4" key="1">
    <citation type="submission" date="2022-08" db="EMBL/GenBank/DDBJ databases">
        <authorList>
            <person name="Deng Y."/>
            <person name="Han X.-F."/>
            <person name="Zhang Y.-Q."/>
        </authorList>
    </citation>
    <scope>NUCLEOTIDE SEQUENCE</scope>
    <source>
        <strain evidence="4">CPCC 203386</strain>
    </source>
</reference>
<feature type="domain" description="Smf/DprA SLOG" evidence="3">
    <location>
        <begin position="115"/>
        <end position="323"/>
    </location>
</feature>